<comment type="caution">
    <text evidence="3">The sequence shown here is derived from an EMBL/GenBank/DDBJ whole genome shotgun (WGS) entry which is preliminary data.</text>
</comment>
<keyword evidence="2" id="KW-0732">Signal</keyword>
<accession>A0A5N6KAM4</accession>
<dbReference type="Proteomes" id="UP000326757">
    <property type="component" value="Unassembled WGS sequence"/>
</dbReference>
<feature type="compositionally biased region" description="Basic and acidic residues" evidence="1">
    <location>
        <begin position="80"/>
        <end position="90"/>
    </location>
</feature>
<organism evidence="3 4">
    <name type="scientific">Monilinia laxa</name>
    <name type="common">Brown rot fungus</name>
    <name type="synonym">Sclerotinia laxa</name>
    <dbReference type="NCBI Taxonomy" id="61186"/>
    <lineage>
        <taxon>Eukaryota</taxon>
        <taxon>Fungi</taxon>
        <taxon>Dikarya</taxon>
        <taxon>Ascomycota</taxon>
        <taxon>Pezizomycotina</taxon>
        <taxon>Leotiomycetes</taxon>
        <taxon>Helotiales</taxon>
        <taxon>Sclerotiniaceae</taxon>
        <taxon>Monilinia</taxon>
    </lineage>
</organism>
<dbReference type="EMBL" id="VIGI01000005">
    <property type="protein sequence ID" value="KAB8300194.1"/>
    <property type="molecule type" value="Genomic_DNA"/>
</dbReference>
<dbReference type="AlphaFoldDB" id="A0A5N6KAM4"/>
<name>A0A5N6KAM4_MONLA</name>
<sequence>MLSCHLSLSSFVISRLLLIVRTVRSGYLLVSKRSTFYSDDICFTRSTVALTMQCLTHDNDNIDADFSRCRPKSHSAPSRSLREPKSKTDPFHNGSIQRKETSLEKDSHRSLDASPQQRQNIPSSPQPIPTLIRFSFSPTSPKSTKPYPTYPEFARSRDTNDKFYEGGAWRNEMIIFARFGRMVQLMDDALGTGRRNVSNC</sequence>
<feature type="region of interest" description="Disordered" evidence="1">
    <location>
        <begin position="66"/>
        <end position="153"/>
    </location>
</feature>
<feature type="compositionally biased region" description="Polar residues" evidence="1">
    <location>
        <begin position="113"/>
        <end position="123"/>
    </location>
</feature>
<evidence type="ECO:0000256" key="1">
    <source>
        <dbReference type="SAM" id="MobiDB-lite"/>
    </source>
</evidence>
<reference evidence="3 4" key="1">
    <citation type="submission" date="2019-06" db="EMBL/GenBank/DDBJ databases">
        <title>Genome Sequence of the Brown Rot Fungal Pathogen Monilinia laxa.</title>
        <authorList>
            <person name="De Miccolis Angelini R.M."/>
            <person name="Landi L."/>
            <person name="Abate D."/>
            <person name="Pollastro S."/>
            <person name="Romanazzi G."/>
            <person name="Faretra F."/>
        </authorList>
    </citation>
    <scope>NUCLEOTIDE SEQUENCE [LARGE SCALE GENOMIC DNA]</scope>
    <source>
        <strain evidence="3 4">Mlax316</strain>
    </source>
</reference>
<feature type="compositionally biased region" description="Low complexity" evidence="1">
    <location>
        <begin position="134"/>
        <end position="151"/>
    </location>
</feature>
<feature type="chain" id="PRO_5025038531" evidence="2">
    <location>
        <begin position="26"/>
        <end position="200"/>
    </location>
</feature>
<evidence type="ECO:0000313" key="3">
    <source>
        <dbReference type="EMBL" id="KAB8300194.1"/>
    </source>
</evidence>
<protein>
    <submittedName>
        <fullName evidence="3">Uncharacterized protein</fullName>
    </submittedName>
</protein>
<feature type="signal peptide" evidence="2">
    <location>
        <begin position="1"/>
        <end position="25"/>
    </location>
</feature>
<evidence type="ECO:0000313" key="4">
    <source>
        <dbReference type="Proteomes" id="UP000326757"/>
    </source>
</evidence>
<evidence type="ECO:0000256" key="2">
    <source>
        <dbReference type="SAM" id="SignalP"/>
    </source>
</evidence>
<feature type="compositionally biased region" description="Basic and acidic residues" evidence="1">
    <location>
        <begin position="97"/>
        <end position="111"/>
    </location>
</feature>
<proteinExistence type="predicted"/>
<gene>
    <name evidence="3" type="ORF">EYC80_000418</name>
</gene>
<keyword evidence="4" id="KW-1185">Reference proteome</keyword>